<protein>
    <submittedName>
        <fullName evidence="2">ECU06_0585 protein</fullName>
    </submittedName>
</protein>
<dbReference type="RefSeq" id="NP_001402500.1">
    <property type="nucleotide sequence ID" value="NM_001415658.1"/>
</dbReference>
<reference evidence="2 3" key="1">
    <citation type="journal article" date="2001" name="Nature">
        <title>Genome sequence and gene compaction of the eukaryote parasite Encephalitozoon cuniculi.</title>
        <authorList>
            <person name="Katinka M.D."/>
            <person name="Duprat S."/>
            <person name="Cornillot E."/>
            <person name="Metenier G."/>
            <person name="Thomarat F."/>
            <person name="Prensier G."/>
            <person name="Barbe V."/>
            <person name="Peyretaillade E."/>
            <person name="Brottier P."/>
            <person name="Wincker P."/>
            <person name="Delbac F."/>
            <person name="El Alaoui H."/>
            <person name="Peyret P."/>
            <person name="Saurin W."/>
            <person name="Gouy M."/>
            <person name="Weissenbach J."/>
            <person name="Vivares C.P."/>
        </authorList>
    </citation>
    <scope>NUCLEOTIDE SEQUENCE [LARGE SCALE GENOMIC DNA]</scope>
    <source>
        <strain evidence="2 3">GB-M1</strain>
    </source>
</reference>
<dbReference type="OrthoDB" id="2191463at2759"/>
<keyword evidence="1" id="KW-1133">Transmembrane helix</keyword>
<dbReference type="AlphaFoldDB" id="I7KFX1"/>
<reference evidence="2 3" key="2">
    <citation type="journal article" date="2009" name="BMC Genomics">
        <title>Identification of transcriptional signals in Encephalitozoon cuniculi widespread among Microsporidia phylum: support for accurate structural genome annotation.</title>
        <authorList>
            <person name="Peyretaillade E."/>
            <person name="Goncalves O."/>
            <person name="Terrat S."/>
            <person name="Dugat-Bony E."/>
            <person name="Wincker P."/>
            <person name="Cornman R.S."/>
            <person name="Evans J.D."/>
            <person name="Delbac F."/>
            <person name="Peyret P."/>
        </authorList>
    </citation>
    <scope>NUCLEOTIDE SEQUENCE [LARGE SCALE GENOMIC DNA]</scope>
    <source>
        <strain evidence="2 3">GB-M1</strain>
    </source>
</reference>
<accession>I7KFX1</accession>
<dbReference type="GeneID" id="77136369"/>
<gene>
    <name evidence="2" type="ordered locus">ECU06_0585</name>
</gene>
<dbReference type="InParanoid" id="I7KFX1"/>
<evidence type="ECO:0000256" key="1">
    <source>
        <dbReference type="SAM" id="Phobius"/>
    </source>
</evidence>
<keyword evidence="3" id="KW-1185">Reference proteome</keyword>
<keyword evidence="1" id="KW-0812">Transmembrane</keyword>
<name>I7KFX1_ENCCU</name>
<proteinExistence type="predicted"/>
<dbReference type="Proteomes" id="UP000000819">
    <property type="component" value="Chromosome VI"/>
</dbReference>
<organism evidence="2 3">
    <name type="scientific">Encephalitozoon cuniculi (strain GB-M1)</name>
    <name type="common">Microsporidian parasite</name>
    <dbReference type="NCBI Taxonomy" id="284813"/>
    <lineage>
        <taxon>Eukaryota</taxon>
        <taxon>Fungi</taxon>
        <taxon>Fungi incertae sedis</taxon>
        <taxon>Microsporidia</taxon>
        <taxon>Unikaryonidae</taxon>
        <taxon>Encephalitozoon</taxon>
    </lineage>
</organism>
<dbReference type="VEuPathDB" id="MicrosporidiaDB:ECU06_0585"/>
<feature type="transmembrane region" description="Helical" evidence="1">
    <location>
        <begin position="21"/>
        <end position="40"/>
    </location>
</feature>
<dbReference type="HOGENOM" id="CLU_2469069_0_0_1"/>
<dbReference type="KEGG" id="ecu:ECU06_0585"/>
<evidence type="ECO:0000313" key="3">
    <source>
        <dbReference type="Proteomes" id="UP000000819"/>
    </source>
</evidence>
<keyword evidence="1" id="KW-0472">Membrane</keyword>
<dbReference type="EMBL" id="AL590446">
    <property type="protein sequence ID" value="CCI73943.1"/>
    <property type="molecule type" value="Genomic_DNA"/>
</dbReference>
<sequence length="88" mass="9944">MLEPETKDVYRPSLRKCILRTMGASFISGYVVGTSFRWIAGSRRDYGQYLGNSLCVAGVCLQLGRRLVDSATARTGNSFIFRRFSPWK</sequence>
<evidence type="ECO:0000313" key="2">
    <source>
        <dbReference type="EMBL" id="CCI73943.1"/>
    </source>
</evidence>